<comment type="similarity">
    <text evidence="2">Belongs to the amino acid/polyamine transporter 2 family.</text>
</comment>
<dbReference type="GO" id="GO:0016020">
    <property type="term" value="C:membrane"/>
    <property type="evidence" value="ECO:0007669"/>
    <property type="project" value="UniProtKB-SubCell"/>
</dbReference>
<dbReference type="PANTHER" id="PTHR22950:SF458">
    <property type="entry name" value="SODIUM-COUPLED NEUTRAL AMINO ACID TRANSPORTER 11-RELATED"/>
    <property type="match status" value="1"/>
</dbReference>
<feature type="transmembrane region" description="Helical" evidence="8">
    <location>
        <begin position="413"/>
        <end position="434"/>
    </location>
</feature>
<dbReference type="Pfam" id="PF01490">
    <property type="entry name" value="Aa_trans"/>
    <property type="match status" value="1"/>
</dbReference>
<feature type="domain" description="Amino acid transporter transmembrane" evidence="9">
    <location>
        <begin position="49"/>
        <end position="431"/>
    </location>
</feature>
<dbReference type="EMBL" id="JAFCMP010000550">
    <property type="protein sequence ID" value="KAG5175402.1"/>
    <property type="molecule type" value="Genomic_DNA"/>
</dbReference>
<sequence length="441" mass="47424">MLKTPEIIHPSPGNQSRRSDTVSAVFNLIATVVGGGTLSLPYAFSQASVAKVAFGPTGGYATTLILLCMTLFVLLAYMILVRDIWSGLIGLLVGWFTENEAGEVIFTPEESNWVLVGCLIATLPACLAKSLHALRHMCYVGFFSALVLTVAIGYRCFEYNTEHPEARKQAVAFTSNASQILGAFPIMSLAFMCQFNILSVHASLVNPTRERLKGIIHSSLGAGGSIYLALGFLGYFYAYGNTQDDILLNFAPSDKVVVWGRLGLGITMLVAIPMLLLPCRDAFEELASQLYEVVTAKFSARKTTPLISGNGASSSRGNYSSLNGELGATGSFDTSSMDANVAAALRRVMKAARHFMTTVGLMIFCLFFAVSIPGVALVWSICGSSVGFFVSFGLPALFYLKIRAKKAFNIRKLAAWVMLIVTCFASVLCTYNAIATAASKQ</sequence>
<keyword evidence="4 8" id="KW-0812">Transmembrane</keyword>
<gene>
    <name evidence="10" type="ORF">JKP88DRAFT_351514</name>
</gene>
<evidence type="ECO:0000313" key="10">
    <source>
        <dbReference type="EMBL" id="KAG5175402.1"/>
    </source>
</evidence>
<dbReference type="Proteomes" id="UP000664859">
    <property type="component" value="Unassembled WGS sequence"/>
</dbReference>
<dbReference type="OrthoDB" id="438545at2759"/>
<accession>A0A835YKB4</accession>
<protein>
    <submittedName>
        <fullName evidence="10">Transmembrane amino acid transporter protein-domain-containing protein</fullName>
    </submittedName>
</protein>
<reference evidence="10" key="1">
    <citation type="submission" date="2021-02" db="EMBL/GenBank/DDBJ databases">
        <title>First Annotated Genome of the Yellow-green Alga Tribonema minus.</title>
        <authorList>
            <person name="Mahan K.M."/>
        </authorList>
    </citation>
    <scope>NUCLEOTIDE SEQUENCE</scope>
    <source>
        <strain evidence="10">UTEX B ZZ1240</strain>
    </source>
</reference>
<evidence type="ECO:0000256" key="2">
    <source>
        <dbReference type="ARBA" id="ARBA00008066"/>
    </source>
</evidence>
<evidence type="ECO:0000256" key="4">
    <source>
        <dbReference type="ARBA" id="ARBA00022692"/>
    </source>
</evidence>
<evidence type="ECO:0000256" key="6">
    <source>
        <dbReference type="ARBA" id="ARBA00022989"/>
    </source>
</evidence>
<feature type="transmembrane region" description="Helical" evidence="8">
    <location>
        <begin position="21"/>
        <end position="40"/>
    </location>
</feature>
<dbReference type="InterPro" id="IPR013057">
    <property type="entry name" value="AA_transpt_TM"/>
</dbReference>
<feature type="transmembrane region" description="Helical" evidence="8">
    <location>
        <begin position="258"/>
        <end position="277"/>
    </location>
</feature>
<evidence type="ECO:0000313" key="11">
    <source>
        <dbReference type="Proteomes" id="UP000664859"/>
    </source>
</evidence>
<feature type="transmembrane region" description="Helical" evidence="8">
    <location>
        <begin position="355"/>
        <end position="372"/>
    </location>
</feature>
<keyword evidence="6 8" id="KW-1133">Transmembrane helix</keyword>
<evidence type="ECO:0000256" key="8">
    <source>
        <dbReference type="SAM" id="Phobius"/>
    </source>
</evidence>
<evidence type="ECO:0000256" key="1">
    <source>
        <dbReference type="ARBA" id="ARBA00004141"/>
    </source>
</evidence>
<evidence type="ECO:0000256" key="7">
    <source>
        <dbReference type="ARBA" id="ARBA00023136"/>
    </source>
</evidence>
<feature type="transmembrane region" description="Helical" evidence="8">
    <location>
        <begin position="137"/>
        <end position="157"/>
    </location>
</feature>
<evidence type="ECO:0000259" key="9">
    <source>
        <dbReference type="Pfam" id="PF01490"/>
    </source>
</evidence>
<feature type="transmembrane region" description="Helical" evidence="8">
    <location>
        <begin position="60"/>
        <end position="80"/>
    </location>
</feature>
<keyword evidence="7 8" id="KW-0472">Membrane</keyword>
<dbReference type="AlphaFoldDB" id="A0A835YKB4"/>
<keyword evidence="11" id="KW-1185">Reference proteome</keyword>
<name>A0A835YKB4_9STRA</name>
<keyword evidence="3" id="KW-0813">Transport</keyword>
<organism evidence="10 11">
    <name type="scientific">Tribonema minus</name>
    <dbReference type="NCBI Taxonomy" id="303371"/>
    <lineage>
        <taxon>Eukaryota</taxon>
        <taxon>Sar</taxon>
        <taxon>Stramenopiles</taxon>
        <taxon>Ochrophyta</taxon>
        <taxon>PX clade</taxon>
        <taxon>Xanthophyceae</taxon>
        <taxon>Tribonematales</taxon>
        <taxon>Tribonemataceae</taxon>
        <taxon>Tribonema</taxon>
    </lineage>
</organism>
<dbReference type="GO" id="GO:0015179">
    <property type="term" value="F:L-amino acid transmembrane transporter activity"/>
    <property type="evidence" value="ECO:0007669"/>
    <property type="project" value="TreeGrafter"/>
</dbReference>
<feature type="transmembrane region" description="Helical" evidence="8">
    <location>
        <begin position="378"/>
        <end position="401"/>
    </location>
</feature>
<proteinExistence type="inferred from homology"/>
<comment type="caution">
    <text evidence="10">The sequence shown here is derived from an EMBL/GenBank/DDBJ whole genome shotgun (WGS) entry which is preliminary data.</text>
</comment>
<dbReference type="PANTHER" id="PTHR22950">
    <property type="entry name" value="AMINO ACID TRANSPORTER"/>
    <property type="match status" value="1"/>
</dbReference>
<feature type="transmembrane region" description="Helical" evidence="8">
    <location>
        <begin position="177"/>
        <end position="198"/>
    </location>
</feature>
<comment type="subcellular location">
    <subcellularLocation>
        <location evidence="1">Membrane</location>
        <topology evidence="1">Multi-pass membrane protein</topology>
    </subcellularLocation>
</comment>
<evidence type="ECO:0000256" key="3">
    <source>
        <dbReference type="ARBA" id="ARBA00022448"/>
    </source>
</evidence>
<keyword evidence="5" id="KW-0029">Amino-acid transport</keyword>
<feature type="transmembrane region" description="Helical" evidence="8">
    <location>
        <begin position="219"/>
        <end position="238"/>
    </location>
</feature>
<evidence type="ECO:0000256" key="5">
    <source>
        <dbReference type="ARBA" id="ARBA00022970"/>
    </source>
</evidence>